<feature type="domain" description="FAD/NAD(P)-binding" evidence="9">
    <location>
        <begin position="7"/>
        <end position="320"/>
    </location>
</feature>
<dbReference type="PANTHER" id="PTHR22912:SF217">
    <property type="entry name" value="DIHYDROLIPOYL DEHYDROGENASE"/>
    <property type="match status" value="1"/>
</dbReference>
<comment type="similarity">
    <text evidence="2">Belongs to the class-I pyridine nucleotide-disulfide oxidoreductase family.</text>
</comment>
<keyword evidence="11" id="KW-1185">Reference proteome</keyword>
<evidence type="ECO:0000256" key="3">
    <source>
        <dbReference type="ARBA" id="ARBA00022630"/>
    </source>
</evidence>
<dbReference type="PROSITE" id="PS00076">
    <property type="entry name" value="PYRIDINE_REDOX_1"/>
    <property type="match status" value="1"/>
</dbReference>
<dbReference type="SUPFAM" id="SSF51905">
    <property type="entry name" value="FAD/NAD(P)-binding domain"/>
    <property type="match status" value="1"/>
</dbReference>
<name>A0A926ESD7_9FIRM</name>
<dbReference type="Proteomes" id="UP000601171">
    <property type="component" value="Unassembled WGS sequence"/>
</dbReference>
<organism evidence="10 11">
    <name type="scientific">Paratissierella segnis</name>
    <dbReference type="NCBI Taxonomy" id="2763679"/>
    <lineage>
        <taxon>Bacteria</taxon>
        <taxon>Bacillati</taxon>
        <taxon>Bacillota</taxon>
        <taxon>Tissierellia</taxon>
        <taxon>Tissierellales</taxon>
        <taxon>Tissierellaceae</taxon>
        <taxon>Paratissierella</taxon>
    </lineage>
</organism>
<dbReference type="GO" id="GO:0004148">
    <property type="term" value="F:dihydrolipoyl dehydrogenase (NADH) activity"/>
    <property type="evidence" value="ECO:0007669"/>
    <property type="project" value="TreeGrafter"/>
</dbReference>
<keyword evidence="8" id="KW-0676">Redox-active center</keyword>
<evidence type="ECO:0000256" key="5">
    <source>
        <dbReference type="ARBA" id="ARBA00023002"/>
    </source>
</evidence>
<dbReference type="InterPro" id="IPR036188">
    <property type="entry name" value="FAD/NAD-bd_sf"/>
</dbReference>
<protein>
    <submittedName>
        <fullName evidence="10">NAD(P)/FAD-dependent oxidoreductase</fullName>
    </submittedName>
</protein>
<sequence>MLNGDIYDVVVIGGGPAGYVAAIKAAQLGGRAAIIEKGNMGGTCLNVGCIPAKTYLKNVEIIDELKNGNRRGIILDSSSITIDISKLKGFKDEVVTTLINSVVGLLKNNKVDIYKGVGRLVSNTHVSINDEDIIEGKSIILTGGSKVSKINIPGIDSNLVISSDEIFNLNDIPNTLAIIGGGVIGVEMAVAFSAFGSKVFIIELMDRIIPTMDQELSNGLLDELTKRGIEVYTSNSLKKIIEQKDKLHLYLDSGENIIVDKALLSVGRVPDLEALGNLNIKNEYGKIKVNEYMETSIPNIYAAGDINGLKMLAHAASRMGEIAALNAMGDKGKIQYK</sequence>
<evidence type="ECO:0000256" key="8">
    <source>
        <dbReference type="ARBA" id="ARBA00023284"/>
    </source>
</evidence>
<keyword evidence="5" id="KW-0560">Oxidoreductase</keyword>
<comment type="caution">
    <text evidence="10">The sequence shown here is derived from an EMBL/GenBank/DDBJ whole genome shotgun (WGS) entry which is preliminary data.</text>
</comment>
<reference evidence="10" key="1">
    <citation type="submission" date="2020-08" db="EMBL/GenBank/DDBJ databases">
        <title>Genome public.</title>
        <authorList>
            <person name="Liu C."/>
            <person name="Sun Q."/>
        </authorList>
    </citation>
    <scope>NUCLEOTIDE SEQUENCE</scope>
    <source>
        <strain evidence="10">BX21</strain>
    </source>
</reference>
<dbReference type="PANTHER" id="PTHR22912">
    <property type="entry name" value="DISULFIDE OXIDOREDUCTASE"/>
    <property type="match status" value="1"/>
</dbReference>
<keyword evidence="6" id="KW-0520">NAD</keyword>
<dbReference type="InterPro" id="IPR012999">
    <property type="entry name" value="Pyr_OxRdtase_I_AS"/>
</dbReference>
<dbReference type="PRINTS" id="PR00411">
    <property type="entry name" value="PNDRDTASEI"/>
</dbReference>
<evidence type="ECO:0000256" key="2">
    <source>
        <dbReference type="ARBA" id="ARBA00007532"/>
    </source>
</evidence>
<comment type="cofactor">
    <cofactor evidence="1">
        <name>FAD</name>
        <dbReference type="ChEBI" id="CHEBI:57692"/>
    </cofactor>
</comment>
<dbReference type="AlphaFoldDB" id="A0A926ESD7"/>
<accession>A0A926ESD7</accession>
<proteinExistence type="inferred from homology"/>
<evidence type="ECO:0000256" key="1">
    <source>
        <dbReference type="ARBA" id="ARBA00001974"/>
    </source>
</evidence>
<dbReference type="Pfam" id="PF07992">
    <property type="entry name" value="Pyr_redox_2"/>
    <property type="match status" value="1"/>
</dbReference>
<dbReference type="EMBL" id="JACRTG010000018">
    <property type="protein sequence ID" value="MBC8587996.1"/>
    <property type="molecule type" value="Genomic_DNA"/>
</dbReference>
<evidence type="ECO:0000313" key="11">
    <source>
        <dbReference type="Proteomes" id="UP000601171"/>
    </source>
</evidence>
<dbReference type="Gene3D" id="3.50.50.60">
    <property type="entry name" value="FAD/NAD(P)-binding domain"/>
    <property type="match status" value="2"/>
</dbReference>
<evidence type="ECO:0000256" key="7">
    <source>
        <dbReference type="ARBA" id="ARBA00023157"/>
    </source>
</evidence>
<gene>
    <name evidence="10" type="ORF">H8707_07070</name>
</gene>
<dbReference type="InterPro" id="IPR050151">
    <property type="entry name" value="Class-I_Pyr_Nuc-Dis_Oxidored"/>
</dbReference>
<dbReference type="RefSeq" id="WP_262429451.1">
    <property type="nucleotide sequence ID" value="NZ_JACRTG010000018.1"/>
</dbReference>
<evidence type="ECO:0000259" key="9">
    <source>
        <dbReference type="Pfam" id="PF07992"/>
    </source>
</evidence>
<keyword evidence="7" id="KW-1015">Disulfide bond</keyword>
<evidence type="ECO:0000256" key="4">
    <source>
        <dbReference type="ARBA" id="ARBA00022827"/>
    </source>
</evidence>
<dbReference type="GO" id="GO:0050660">
    <property type="term" value="F:flavin adenine dinucleotide binding"/>
    <property type="evidence" value="ECO:0007669"/>
    <property type="project" value="TreeGrafter"/>
</dbReference>
<evidence type="ECO:0000256" key="6">
    <source>
        <dbReference type="ARBA" id="ARBA00023027"/>
    </source>
</evidence>
<keyword evidence="4" id="KW-0274">FAD</keyword>
<evidence type="ECO:0000313" key="10">
    <source>
        <dbReference type="EMBL" id="MBC8587996.1"/>
    </source>
</evidence>
<dbReference type="PRINTS" id="PR00368">
    <property type="entry name" value="FADPNR"/>
</dbReference>
<dbReference type="GO" id="GO:0006103">
    <property type="term" value="P:2-oxoglutarate metabolic process"/>
    <property type="evidence" value="ECO:0007669"/>
    <property type="project" value="TreeGrafter"/>
</dbReference>
<keyword evidence="3" id="KW-0285">Flavoprotein</keyword>
<dbReference type="InterPro" id="IPR023753">
    <property type="entry name" value="FAD/NAD-binding_dom"/>
</dbReference>